<feature type="region of interest" description="Disordered" evidence="1">
    <location>
        <begin position="81"/>
        <end position="119"/>
    </location>
</feature>
<evidence type="ECO:0000313" key="3">
    <source>
        <dbReference type="EMBL" id="QPD04497.1"/>
    </source>
</evidence>
<accession>A0A7S8FEP1</accession>
<dbReference type="KEGG" id="nkf:Nkreftii_002271"/>
<proteinExistence type="predicted"/>
<dbReference type="PANTHER" id="PTHR45288:SF2">
    <property type="entry name" value="THIOREDOXIN FAMILY PROTEIN"/>
    <property type="match status" value="1"/>
</dbReference>
<dbReference type="Pfam" id="PF00462">
    <property type="entry name" value="Glutaredoxin"/>
    <property type="match status" value="1"/>
</dbReference>
<dbReference type="Proteomes" id="UP000593737">
    <property type="component" value="Chromosome"/>
</dbReference>
<dbReference type="InterPro" id="IPR002109">
    <property type="entry name" value="Glutaredoxin"/>
</dbReference>
<dbReference type="Gene3D" id="3.40.30.10">
    <property type="entry name" value="Glutaredoxin"/>
    <property type="match status" value="1"/>
</dbReference>
<gene>
    <name evidence="3" type="ORF">Nkreftii_002271</name>
</gene>
<dbReference type="SUPFAM" id="SSF52833">
    <property type="entry name" value="Thioredoxin-like"/>
    <property type="match status" value="1"/>
</dbReference>
<evidence type="ECO:0000256" key="1">
    <source>
        <dbReference type="SAM" id="MobiDB-lite"/>
    </source>
</evidence>
<feature type="domain" description="Glutaredoxin" evidence="2">
    <location>
        <begin position="3"/>
        <end position="55"/>
    </location>
</feature>
<dbReference type="PROSITE" id="PS51354">
    <property type="entry name" value="GLUTAREDOXIN_2"/>
    <property type="match status" value="1"/>
</dbReference>
<name>A0A7S8FEP1_9BACT</name>
<reference evidence="3 4" key="1">
    <citation type="journal article" date="2020" name="ISME J.">
        <title>Enrichment and physiological characterization of a novel comammox Nitrospira indicates ammonium inhibition of complete nitrification.</title>
        <authorList>
            <person name="Sakoula D."/>
            <person name="Koch H."/>
            <person name="Frank J."/>
            <person name="Jetten M.S.M."/>
            <person name="van Kessel M.A.H.J."/>
            <person name="Lucker S."/>
        </authorList>
    </citation>
    <scope>NUCLEOTIDE SEQUENCE [LARGE SCALE GENOMIC DNA]</scope>
    <source>
        <strain evidence="3">Comreactor17</strain>
    </source>
</reference>
<evidence type="ECO:0000259" key="2">
    <source>
        <dbReference type="Pfam" id="PF00462"/>
    </source>
</evidence>
<feature type="compositionally biased region" description="Basic and acidic residues" evidence="1">
    <location>
        <begin position="108"/>
        <end position="119"/>
    </location>
</feature>
<organism evidence="3 4">
    <name type="scientific">Candidatus Nitrospira kreftii</name>
    <dbReference type="NCBI Taxonomy" id="2652173"/>
    <lineage>
        <taxon>Bacteria</taxon>
        <taxon>Pseudomonadati</taxon>
        <taxon>Nitrospirota</taxon>
        <taxon>Nitrospiria</taxon>
        <taxon>Nitrospirales</taxon>
        <taxon>Nitrospiraceae</taxon>
        <taxon>Nitrospira</taxon>
    </lineage>
</organism>
<dbReference type="InterPro" id="IPR036249">
    <property type="entry name" value="Thioredoxin-like_sf"/>
</dbReference>
<dbReference type="PANTHER" id="PTHR45288">
    <property type="entry name" value="THIOREDOXIN FAMILY PROTEIN"/>
    <property type="match status" value="1"/>
</dbReference>
<protein>
    <recommendedName>
        <fullName evidence="2">Glutaredoxin domain-containing protein</fullName>
    </recommendedName>
</protein>
<sequence>MLELYQFEECPYSQKVRRQLSEWRIDYILRNVPRDVEQRTQLMNLSGQAKVPTLVDSDRDQILAGDEEKILSYLNAFYKPPEPVKEPPPLPGKATSVEEPSFPEEATGDQKKADFKGYA</sequence>
<dbReference type="EMBL" id="CP047423">
    <property type="protein sequence ID" value="QPD04497.1"/>
    <property type="molecule type" value="Genomic_DNA"/>
</dbReference>
<dbReference type="AlphaFoldDB" id="A0A7S8FEP1"/>
<evidence type="ECO:0000313" key="4">
    <source>
        <dbReference type="Proteomes" id="UP000593737"/>
    </source>
</evidence>